<protein>
    <submittedName>
        <fullName evidence="2">Spore-associated protein</fullName>
    </submittedName>
</protein>
<organism evidence="2">
    <name type="scientific">Streptomyces sp. gb1(2016)</name>
    <dbReference type="NCBI Taxonomy" id="1828321"/>
    <lineage>
        <taxon>Bacteria</taxon>
        <taxon>Bacillati</taxon>
        <taxon>Actinomycetota</taxon>
        <taxon>Actinomycetes</taxon>
        <taxon>Kitasatosporales</taxon>
        <taxon>Streptomycetaceae</taxon>
        <taxon>Streptomyces</taxon>
    </lineage>
</organism>
<evidence type="ECO:0000256" key="1">
    <source>
        <dbReference type="SAM" id="SignalP"/>
    </source>
</evidence>
<gene>
    <name evidence="2" type="ORF">EAO74_00535</name>
</gene>
<reference evidence="2" key="1">
    <citation type="submission" date="2018-10" db="EMBL/GenBank/DDBJ databases">
        <authorList>
            <person name="Hariharan J."/>
            <person name="Choudoir M.J."/>
            <person name="Diebold P."/>
            <person name="Panke-Buisse K."/>
            <person name="Campbell A.N."/>
            <person name="Buckley D.H."/>
        </authorList>
    </citation>
    <scope>NUCLEOTIDE SEQUENCE</scope>
    <source>
        <strain evidence="2">Gb1</strain>
    </source>
</reference>
<proteinExistence type="predicted"/>
<sequence>MRIVRNVAAVGAATALAVGGTVAFGATSASAAPNVTPQGVCGKAYKTVNSVPVGSLGTVYLTYNSANGKNCVATIRTNPGSAKPMSTYIYVPATDDWAGDDGNFTSYAGPGYVYGKGYCVSWGGSIANVYVSVDNSNCASLKEQRTTEIR</sequence>
<feature type="signal peptide" evidence="1">
    <location>
        <begin position="1"/>
        <end position="31"/>
    </location>
</feature>
<accession>A0A652LEN8</accession>
<feature type="chain" id="PRO_5024844703" evidence="1">
    <location>
        <begin position="32"/>
        <end position="150"/>
    </location>
</feature>
<name>A0A652LEN8_9ACTN</name>
<dbReference type="EMBL" id="RDBM01000004">
    <property type="protein sequence ID" value="TXS34296.1"/>
    <property type="molecule type" value="Genomic_DNA"/>
</dbReference>
<comment type="caution">
    <text evidence="2">The sequence shown here is derived from an EMBL/GenBank/DDBJ whole genome shotgun (WGS) entry which is preliminary data.</text>
</comment>
<keyword evidence="1" id="KW-0732">Signal</keyword>
<dbReference type="AlphaFoldDB" id="A0A652LEN8"/>
<evidence type="ECO:0000313" key="2">
    <source>
        <dbReference type="EMBL" id="TXS34296.1"/>
    </source>
</evidence>
<dbReference type="RefSeq" id="WP_147982279.1">
    <property type="nucleotide sequence ID" value="NZ_RDBM01000004.1"/>
</dbReference>